<dbReference type="Pfam" id="PF02624">
    <property type="entry name" value="YcaO"/>
    <property type="match status" value="1"/>
</dbReference>
<gene>
    <name evidence="2" type="ordered locus">BC_5085</name>
</gene>
<dbReference type="KEGG" id="bce:BC5085"/>
<dbReference type="GO" id="GO:0005829">
    <property type="term" value="C:cytosol"/>
    <property type="evidence" value="ECO:0000318"/>
    <property type="project" value="GO_Central"/>
</dbReference>
<dbReference type="GO" id="GO:0047693">
    <property type="term" value="F:ATP diphosphatase activity"/>
    <property type="evidence" value="ECO:0000318"/>
    <property type="project" value="GO_Central"/>
</dbReference>
<dbReference type="PROSITE" id="PS51664">
    <property type="entry name" value="YCAO"/>
    <property type="match status" value="1"/>
</dbReference>
<dbReference type="Gene3D" id="3.30.160.660">
    <property type="match status" value="1"/>
</dbReference>
<sequence length="547" mass="63083">MTKKDRINLFELKKCLSEGHNVKISGDLLNASMVGLAITLAFKLINNEVSEFSYIIDKKTLRFNGHNFLPNPHCQVCGHMDNDEKRLIEHKFFTALNDNTLKEKKGNRFLSKEYLEDTLSKNFLDVETGIFNKLLDDYESPFAVSVANLPLKVGKDEVGVGRTDNYANSHLTAILEGIERYCGMEPRGNRTNVFGSYNELMENALNPSVLGLHAEEQYQLKRFPFNKYNPDKKMKWVWGYSFNKNKAILVPETYAYYGTNYRDGVQNSFVYEISNGCALGGHLLEATLQGIYEVVERDAFLISWYTKLPLKRIRKESIKDQTIQLLLTRFEYQTDYDIHLYNMTLENKIPTILAIAKNRGAFGMNILCAAGCHLDINKAIESSLHELCGILEAIKSKFENRKSELYEMAKNYSLVRTMEDHSLLFGLKELEKEFDFLLKSPIEIDLSEVEPLKYSNNIHTDLLNVIDYFKKINLDIIVVDQTAEDIKFNNLYCVKVIIPGMLPMTFGHDMRRIHNLPRIFRVPRELGHKIKNENEIKNNQVTPHPFP</sequence>
<proteinExistence type="predicted"/>
<protein>
    <submittedName>
        <fullName evidence="2">Hypothetical Cytosolic Protein</fullName>
    </submittedName>
</protein>
<dbReference type="HOGENOM" id="CLU_020793_1_0_9"/>
<evidence type="ECO:0000313" key="2">
    <source>
        <dbReference type="EMBL" id="AAP11954.1"/>
    </source>
</evidence>
<reference evidence="2 3" key="1">
    <citation type="journal article" date="2003" name="Nature">
        <title>Genome sequence of Bacillus cereus and comparative analysis with Bacillus anthracis.</title>
        <authorList>
            <person name="Ivanova N."/>
            <person name="Sorokin A."/>
            <person name="Anderson I."/>
            <person name="Galleron N."/>
            <person name="Candelon B."/>
            <person name="Kapatral V."/>
            <person name="Bhattacharyya A."/>
            <person name="Reznik G."/>
            <person name="Mikhailova N."/>
            <person name="Lapidus A."/>
            <person name="Chu L."/>
            <person name="Mazur M."/>
            <person name="Goltsman E."/>
            <person name="Larsen N."/>
            <person name="D'Souza M."/>
            <person name="Walunas T."/>
            <person name="Grechkin Y."/>
            <person name="Pusch G."/>
            <person name="Haselkorn R."/>
            <person name="Fonstein M."/>
            <person name="Ehrlich S.D."/>
            <person name="Overbeek R."/>
            <person name="Kyrpides N."/>
        </authorList>
    </citation>
    <scope>NUCLEOTIDE SEQUENCE [LARGE SCALE GENOMIC DNA]</scope>
    <source>
        <strain evidence="3">ATCC 14579 / DSM 31 / CCUG 7414 / JCM 2152 / NBRC 15305 / NCIMB 9373 / NCTC 2599 / NRRL B-3711</strain>
    </source>
</reference>
<dbReference type="NCBIfam" id="TIGR03882">
    <property type="entry name" value="cyclo_dehyd_2"/>
    <property type="match status" value="1"/>
</dbReference>
<dbReference type="NCBIfam" id="TIGR03604">
    <property type="entry name" value="TOMM_cyclo_SagD"/>
    <property type="match status" value="1"/>
</dbReference>
<dbReference type="InterPro" id="IPR027624">
    <property type="entry name" value="TOMM_cyclo_SagD"/>
</dbReference>
<name>Q812K3_BACCR</name>
<accession>Q812K3</accession>
<dbReference type="InterPro" id="IPR022291">
    <property type="entry name" value="Bacteriocin_synth_cyclodeHase"/>
</dbReference>
<dbReference type="PATRIC" id="fig|226900.8.peg.5244"/>
<evidence type="ECO:0000313" key="3">
    <source>
        <dbReference type="Proteomes" id="UP000001417"/>
    </source>
</evidence>
<dbReference type="Proteomes" id="UP000001417">
    <property type="component" value="Chromosome"/>
</dbReference>
<keyword evidence="3" id="KW-1185">Reference proteome</keyword>
<dbReference type="PANTHER" id="PTHR37809:SF1">
    <property type="entry name" value="RIBOSOMAL PROTEIN S12 METHYLTHIOTRANSFERASE ACCESSORY FACTOR YCAO"/>
    <property type="match status" value="1"/>
</dbReference>
<dbReference type="InterPro" id="IPR003776">
    <property type="entry name" value="YcaO-like_dom"/>
</dbReference>
<organism evidence="2 3">
    <name type="scientific">Bacillus cereus (strain ATCC 14579 / DSM 31 / CCUG 7414 / JCM 2152 / NBRC 15305 / NCIMB 9373 / NCTC 2599 / NRRL B-3711)</name>
    <dbReference type="NCBI Taxonomy" id="226900"/>
    <lineage>
        <taxon>Bacteria</taxon>
        <taxon>Bacillati</taxon>
        <taxon>Bacillota</taxon>
        <taxon>Bacilli</taxon>
        <taxon>Bacillales</taxon>
        <taxon>Bacillaceae</taxon>
        <taxon>Bacillus</taxon>
        <taxon>Bacillus cereus group</taxon>
    </lineage>
</organism>
<dbReference type="EMBL" id="AE016877">
    <property type="protein sequence ID" value="AAP11954.1"/>
    <property type="molecule type" value="Genomic_DNA"/>
</dbReference>
<evidence type="ECO:0000259" key="1">
    <source>
        <dbReference type="PROSITE" id="PS51664"/>
    </source>
</evidence>
<dbReference type="AlphaFoldDB" id="Q812K3"/>
<dbReference type="PANTHER" id="PTHR37809">
    <property type="entry name" value="RIBOSOMAL PROTEIN S12 METHYLTHIOTRANSFERASE ACCESSORY FACTOR YCAO"/>
    <property type="match status" value="1"/>
</dbReference>
<feature type="domain" description="YcaO" evidence="1">
    <location>
        <begin position="159"/>
        <end position="547"/>
    </location>
</feature>
<dbReference type="Gene3D" id="3.30.40.250">
    <property type="match status" value="1"/>
</dbReference>
<dbReference type="Gene3D" id="3.30.1330.230">
    <property type="match status" value="1"/>
</dbReference>
<dbReference type="NCBIfam" id="TIGR00702">
    <property type="entry name" value="YcaO-type kinase domain"/>
    <property type="match status" value="1"/>
</dbReference>